<accession>A0A023B9Q7</accession>
<feature type="compositionally biased region" description="Basic residues" evidence="1">
    <location>
        <begin position="122"/>
        <end position="133"/>
    </location>
</feature>
<dbReference type="AlphaFoldDB" id="A0A023B9Q7"/>
<comment type="caution">
    <text evidence="2">The sequence shown here is derived from an EMBL/GenBank/DDBJ whole genome shotgun (WGS) entry which is preliminary data.</text>
</comment>
<evidence type="ECO:0000313" key="2">
    <source>
        <dbReference type="EMBL" id="EZG73000.1"/>
    </source>
</evidence>
<gene>
    <name evidence="2" type="ORF">GNI_049770</name>
</gene>
<name>A0A023B9Q7_GRENI</name>
<reference evidence="2" key="1">
    <citation type="submission" date="2013-12" db="EMBL/GenBank/DDBJ databases">
        <authorList>
            <person name="Omoto C.K."/>
            <person name="Sibley D."/>
            <person name="Venepally P."/>
            <person name="Hadjithomas M."/>
            <person name="Karamycheva S."/>
            <person name="Brunk B."/>
            <person name="Roos D."/>
            <person name="Caler E."/>
            <person name="Lorenzi H."/>
        </authorList>
    </citation>
    <scope>NUCLEOTIDE SEQUENCE</scope>
</reference>
<evidence type="ECO:0000256" key="1">
    <source>
        <dbReference type="SAM" id="MobiDB-lite"/>
    </source>
</evidence>
<dbReference type="EMBL" id="AFNH02000384">
    <property type="protein sequence ID" value="EZG73000.1"/>
    <property type="molecule type" value="Genomic_DNA"/>
</dbReference>
<evidence type="ECO:0000313" key="3">
    <source>
        <dbReference type="Proteomes" id="UP000019763"/>
    </source>
</evidence>
<proteinExistence type="predicted"/>
<dbReference type="RefSeq" id="XP_011129695.1">
    <property type="nucleotide sequence ID" value="XM_011131393.1"/>
</dbReference>
<dbReference type="VEuPathDB" id="CryptoDB:GNI_049770"/>
<keyword evidence="3" id="KW-1185">Reference proteome</keyword>
<organism evidence="2 3">
    <name type="scientific">Gregarina niphandrodes</name>
    <name type="common">Septate eugregarine</name>
    <dbReference type="NCBI Taxonomy" id="110365"/>
    <lineage>
        <taxon>Eukaryota</taxon>
        <taxon>Sar</taxon>
        <taxon>Alveolata</taxon>
        <taxon>Apicomplexa</taxon>
        <taxon>Conoidasida</taxon>
        <taxon>Gregarinasina</taxon>
        <taxon>Eugregarinorida</taxon>
        <taxon>Gregarinidae</taxon>
        <taxon>Gregarina</taxon>
    </lineage>
</organism>
<dbReference type="Proteomes" id="UP000019763">
    <property type="component" value="Unassembled WGS sequence"/>
</dbReference>
<feature type="region of interest" description="Disordered" evidence="1">
    <location>
        <begin position="122"/>
        <end position="149"/>
    </location>
</feature>
<sequence>MANDKQAYKNILNSLFVRDPRLLFPPPRRYVPVWTEAGQEPLFVALVHQDYVPLAMDRPEQDKMETFGEIVDDFPIDNCVYVPADDDAIVSAQNVAQEMAIRQREEETVRQTLARKENRRARRLAHDAKKRRGVSASSPIKPMAFNPDDEVPTPGLFSKEERELWPHTTALFDEIHQFNLMMDIPTRPREMTYVHVPYHGITKLE</sequence>
<dbReference type="GeneID" id="22911817"/>
<protein>
    <submittedName>
        <fullName evidence="2">Uncharacterized protein</fullName>
    </submittedName>
</protein>